<evidence type="ECO:0000313" key="11">
    <source>
        <dbReference type="EnsemblPlants" id="AUR62041443-RA:cds"/>
    </source>
</evidence>
<evidence type="ECO:0000313" key="12">
    <source>
        <dbReference type="Proteomes" id="UP000596660"/>
    </source>
</evidence>
<feature type="compositionally biased region" description="Low complexity" evidence="9">
    <location>
        <begin position="97"/>
        <end position="109"/>
    </location>
</feature>
<dbReference type="Gene3D" id="3.30.40.10">
    <property type="entry name" value="Zinc/RING finger domain, C3HC4 (zinc finger)"/>
    <property type="match status" value="1"/>
</dbReference>
<proteinExistence type="predicted"/>
<evidence type="ECO:0000256" key="9">
    <source>
        <dbReference type="SAM" id="MobiDB-lite"/>
    </source>
</evidence>
<dbReference type="FunFam" id="3.30.40.10:FF:000388">
    <property type="entry name" value="Putative RING zinc finger domain superfamily protein"/>
    <property type="match status" value="1"/>
</dbReference>
<dbReference type="PANTHER" id="PTHR47168:SF1">
    <property type="entry name" value="OS02G0798600 PROTEIN"/>
    <property type="match status" value="1"/>
</dbReference>
<sequence>MGSGSSNLGSPPAAATGRRSKVNRHEAFFGINVYLLHALKLISLSSVVWPPYSFTAVVVADAEKWEDCAAGSVLTSRDYSQQKANKSSIPTNDSIPTSSAGTGFSSNSSPRSGLIASSESSTLSSECTLIHDDSNVESSNKRKCFSEGDEVVPCDVNADSKCHQQRLIDSVKSSSAGHLQHISISPNRHATSEIDEFINDAPQTSYEVLSPSLQHVELEQPTIFEDVSEVIGSQSTESGPFPVISDPGIASHARGDEVIQEVIPSGLELFVSDRAEVQPEGNVLHVDVVSISSSYHLPNINNEISTREARRHSRRMFRDAFTSRSSRRNADFPAILFTTEDSDLAGSHRRWLLDIGDDFFDDGVGAEPWRFGRRSRFTNDRRRNSRSEFWDRLRGTATESSHRTFCPLDLHSDGSCTCELDEEANALSSISRIILLAEALFEVLDEIHRQPESFSLSMLSVPAPESVVDSLPIKTFEKPITADHGDDVDQCYICLVEYEKGDKIRVLPCHHAYHMSCVDKWLKEIHGVCPLCRGDVRGGATEVAASSSNEDLS</sequence>
<keyword evidence="7" id="KW-0472">Membrane</keyword>
<dbReference type="InterPro" id="IPR051653">
    <property type="entry name" value="E3_ligase_sorting_rcpt"/>
</dbReference>
<reference evidence="11" key="1">
    <citation type="journal article" date="2017" name="Nature">
        <title>The genome of Chenopodium quinoa.</title>
        <authorList>
            <person name="Jarvis D.E."/>
            <person name="Ho Y.S."/>
            <person name="Lightfoot D.J."/>
            <person name="Schmoeckel S.M."/>
            <person name="Li B."/>
            <person name="Borm T.J.A."/>
            <person name="Ohyanagi H."/>
            <person name="Mineta K."/>
            <person name="Michell C.T."/>
            <person name="Saber N."/>
            <person name="Kharbatia N.M."/>
            <person name="Rupper R.R."/>
            <person name="Sharp A.R."/>
            <person name="Dally N."/>
            <person name="Boughton B.A."/>
            <person name="Woo Y.H."/>
            <person name="Gao G."/>
            <person name="Schijlen E.G.W.M."/>
            <person name="Guo X."/>
            <person name="Momin A.A."/>
            <person name="Negrao S."/>
            <person name="Al-Babili S."/>
            <person name="Gehring C."/>
            <person name="Roessner U."/>
            <person name="Jung C."/>
            <person name="Murphy K."/>
            <person name="Arold S.T."/>
            <person name="Gojobori T."/>
            <person name="van der Linden C.G."/>
            <person name="van Loo E.N."/>
            <person name="Jellen E.N."/>
            <person name="Maughan P.J."/>
            <person name="Tester M."/>
        </authorList>
    </citation>
    <scope>NUCLEOTIDE SEQUENCE [LARGE SCALE GENOMIC DNA]</scope>
    <source>
        <strain evidence="11">cv. PI 614886</strain>
    </source>
</reference>
<comment type="subcellular location">
    <subcellularLocation>
        <location evidence="1">Membrane</location>
        <topology evidence="1">Single-pass membrane protein</topology>
    </subcellularLocation>
</comment>
<keyword evidence="6" id="KW-1133">Transmembrane helix</keyword>
<name>A0A803N6T5_CHEQI</name>
<dbReference type="EnsemblPlants" id="AUR62041443-RA">
    <property type="protein sequence ID" value="AUR62041443-RA:cds"/>
    <property type="gene ID" value="AUR62041443"/>
</dbReference>
<dbReference type="PANTHER" id="PTHR47168">
    <property type="entry name" value="RING ZINC FINGER DOMAIN SUPERFAMILY PROTEIN-RELATED"/>
    <property type="match status" value="1"/>
</dbReference>
<evidence type="ECO:0000256" key="2">
    <source>
        <dbReference type="ARBA" id="ARBA00022692"/>
    </source>
</evidence>
<protein>
    <recommendedName>
        <fullName evidence="10">RING-type domain-containing protein</fullName>
    </recommendedName>
</protein>
<dbReference type="AlphaFoldDB" id="A0A803N6T5"/>
<evidence type="ECO:0000256" key="7">
    <source>
        <dbReference type="ARBA" id="ARBA00023136"/>
    </source>
</evidence>
<feature type="region of interest" description="Disordered" evidence="9">
    <location>
        <begin position="80"/>
        <end position="116"/>
    </location>
</feature>
<dbReference type="Gramene" id="AUR62041443-RA">
    <property type="protein sequence ID" value="AUR62041443-RA:cds"/>
    <property type="gene ID" value="AUR62041443"/>
</dbReference>
<evidence type="ECO:0000256" key="5">
    <source>
        <dbReference type="ARBA" id="ARBA00022833"/>
    </source>
</evidence>
<dbReference type="GO" id="GO:0008270">
    <property type="term" value="F:zinc ion binding"/>
    <property type="evidence" value="ECO:0007669"/>
    <property type="project" value="UniProtKB-KW"/>
</dbReference>
<dbReference type="GO" id="GO:0016020">
    <property type="term" value="C:membrane"/>
    <property type="evidence" value="ECO:0007669"/>
    <property type="project" value="UniProtKB-SubCell"/>
</dbReference>
<dbReference type="InterPro" id="IPR001841">
    <property type="entry name" value="Znf_RING"/>
</dbReference>
<evidence type="ECO:0000256" key="4">
    <source>
        <dbReference type="ARBA" id="ARBA00022771"/>
    </source>
</evidence>
<keyword evidence="12" id="KW-1185">Reference proteome</keyword>
<keyword evidence="2" id="KW-0812">Transmembrane</keyword>
<accession>A0A803N6T5</accession>
<dbReference type="SUPFAM" id="SSF57850">
    <property type="entry name" value="RING/U-box"/>
    <property type="match status" value="1"/>
</dbReference>
<feature type="compositionally biased region" description="Polar residues" evidence="9">
    <location>
        <begin position="80"/>
        <end position="96"/>
    </location>
</feature>
<organism evidence="11 12">
    <name type="scientific">Chenopodium quinoa</name>
    <name type="common">Quinoa</name>
    <dbReference type="NCBI Taxonomy" id="63459"/>
    <lineage>
        <taxon>Eukaryota</taxon>
        <taxon>Viridiplantae</taxon>
        <taxon>Streptophyta</taxon>
        <taxon>Embryophyta</taxon>
        <taxon>Tracheophyta</taxon>
        <taxon>Spermatophyta</taxon>
        <taxon>Magnoliopsida</taxon>
        <taxon>eudicotyledons</taxon>
        <taxon>Gunneridae</taxon>
        <taxon>Pentapetalae</taxon>
        <taxon>Caryophyllales</taxon>
        <taxon>Chenopodiaceae</taxon>
        <taxon>Chenopodioideae</taxon>
        <taxon>Atripliceae</taxon>
        <taxon>Chenopodium</taxon>
    </lineage>
</organism>
<keyword evidence="4 8" id="KW-0863">Zinc-finger</keyword>
<evidence type="ECO:0000256" key="8">
    <source>
        <dbReference type="PROSITE-ProRule" id="PRU00175"/>
    </source>
</evidence>
<reference evidence="11" key="2">
    <citation type="submission" date="2021-03" db="UniProtKB">
        <authorList>
            <consortium name="EnsemblPlants"/>
        </authorList>
    </citation>
    <scope>IDENTIFICATION</scope>
</reference>
<dbReference type="SMART" id="SM00184">
    <property type="entry name" value="RING"/>
    <property type="match status" value="1"/>
</dbReference>
<dbReference type="Proteomes" id="UP000596660">
    <property type="component" value="Unplaced"/>
</dbReference>
<evidence type="ECO:0000259" key="10">
    <source>
        <dbReference type="PROSITE" id="PS50089"/>
    </source>
</evidence>
<evidence type="ECO:0000256" key="3">
    <source>
        <dbReference type="ARBA" id="ARBA00022723"/>
    </source>
</evidence>
<keyword evidence="5" id="KW-0862">Zinc</keyword>
<dbReference type="InterPro" id="IPR013083">
    <property type="entry name" value="Znf_RING/FYVE/PHD"/>
</dbReference>
<dbReference type="PROSITE" id="PS50089">
    <property type="entry name" value="ZF_RING_2"/>
    <property type="match status" value="1"/>
</dbReference>
<evidence type="ECO:0000256" key="1">
    <source>
        <dbReference type="ARBA" id="ARBA00004167"/>
    </source>
</evidence>
<feature type="domain" description="RING-type" evidence="10">
    <location>
        <begin position="491"/>
        <end position="533"/>
    </location>
</feature>
<dbReference type="Pfam" id="PF13639">
    <property type="entry name" value="zf-RING_2"/>
    <property type="match status" value="1"/>
</dbReference>
<evidence type="ECO:0000256" key="6">
    <source>
        <dbReference type="ARBA" id="ARBA00022989"/>
    </source>
</evidence>
<keyword evidence="3" id="KW-0479">Metal-binding</keyword>